<proteinExistence type="predicted"/>
<dbReference type="Proteomes" id="UP001218218">
    <property type="component" value="Unassembled WGS sequence"/>
</dbReference>
<evidence type="ECO:0000256" key="1">
    <source>
        <dbReference type="SAM" id="MobiDB-lite"/>
    </source>
</evidence>
<dbReference type="EMBL" id="JARIHO010000004">
    <property type="protein sequence ID" value="KAJ7363005.1"/>
    <property type="molecule type" value="Genomic_DNA"/>
</dbReference>
<comment type="caution">
    <text evidence="2">The sequence shown here is derived from an EMBL/GenBank/DDBJ whole genome shotgun (WGS) entry which is preliminary data.</text>
</comment>
<evidence type="ECO:0000313" key="3">
    <source>
        <dbReference type="Proteomes" id="UP001218218"/>
    </source>
</evidence>
<sequence>MLDYLAMGPWNLRAYLDLLSTPSIQTARHLDHNITNILPDYPLLFSLAFQRANFDMFGGSDSSTSKVNSDAPKRKRKGNKSTQPRKRISTSNAKGKGRATAPNSDSENGIRVTAKTSSNRVTYILDVTDTPELLGVGHKALTPDGYIKKECQDAWTGPTGSTAKKSLAKVVIFDSDEPVLCRRFYRSATEMYCKGKHLDSNSECGGLAILPRLRDGKKKGKTYLVGCSNWEDGDSDHMSKVHCFTPIPSAVRESILVKLFRGEPIDEEDDDSEVLAGARCQIIHPSHLPKNSVCTRNHYKDGVHVVAKLKKHICMAQISILVPIDGSLCAVVIPAAGVPHTHPSFLRTKVPAAVKLKYNECIEAADPVRITTLRVDKAPSTRKILDGKLPQEAQPSMINGRTRRHLVRADRLTKFPDGTGLPGIYQEFDNEQARDTTDKYIHSVITQTDGTHVIITINPELAKLTLEAIWIMVDTTFGGFPPDSSEVLAGRGRHSH</sequence>
<feature type="region of interest" description="Disordered" evidence="1">
    <location>
        <begin position="60"/>
        <end position="113"/>
    </location>
</feature>
<keyword evidence="3" id="KW-1185">Reference proteome</keyword>
<protein>
    <submittedName>
        <fullName evidence="2">Uncharacterized protein</fullName>
    </submittedName>
</protein>
<gene>
    <name evidence="2" type="ORF">DFH08DRAFT_931025</name>
</gene>
<evidence type="ECO:0000313" key="2">
    <source>
        <dbReference type="EMBL" id="KAJ7363005.1"/>
    </source>
</evidence>
<name>A0AAD7AMR2_9AGAR</name>
<reference evidence="2" key="1">
    <citation type="submission" date="2023-03" db="EMBL/GenBank/DDBJ databases">
        <title>Massive genome expansion in bonnet fungi (Mycena s.s.) driven by repeated elements and novel gene families across ecological guilds.</title>
        <authorList>
            <consortium name="Lawrence Berkeley National Laboratory"/>
            <person name="Harder C.B."/>
            <person name="Miyauchi S."/>
            <person name="Viragh M."/>
            <person name="Kuo A."/>
            <person name="Thoen E."/>
            <person name="Andreopoulos B."/>
            <person name="Lu D."/>
            <person name="Skrede I."/>
            <person name="Drula E."/>
            <person name="Henrissat B."/>
            <person name="Morin E."/>
            <person name="Kohler A."/>
            <person name="Barry K."/>
            <person name="LaButti K."/>
            <person name="Morin E."/>
            <person name="Salamov A."/>
            <person name="Lipzen A."/>
            <person name="Mereny Z."/>
            <person name="Hegedus B."/>
            <person name="Baldrian P."/>
            <person name="Stursova M."/>
            <person name="Weitz H."/>
            <person name="Taylor A."/>
            <person name="Grigoriev I.V."/>
            <person name="Nagy L.G."/>
            <person name="Martin F."/>
            <person name="Kauserud H."/>
        </authorList>
    </citation>
    <scope>NUCLEOTIDE SEQUENCE</scope>
    <source>
        <strain evidence="2">CBHHK002</strain>
    </source>
</reference>
<organism evidence="2 3">
    <name type="scientific">Mycena albidolilacea</name>
    <dbReference type="NCBI Taxonomy" id="1033008"/>
    <lineage>
        <taxon>Eukaryota</taxon>
        <taxon>Fungi</taxon>
        <taxon>Dikarya</taxon>
        <taxon>Basidiomycota</taxon>
        <taxon>Agaricomycotina</taxon>
        <taxon>Agaricomycetes</taxon>
        <taxon>Agaricomycetidae</taxon>
        <taxon>Agaricales</taxon>
        <taxon>Marasmiineae</taxon>
        <taxon>Mycenaceae</taxon>
        <taxon>Mycena</taxon>
    </lineage>
</organism>
<accession>A0AAD7AMR2</accession>
<dbReference type="AlphaFoldDB" id="A0AAD7AMR2"/>
<feature type="compositionally biased region" description="Basic residues" evidence="1">
    <location>
        <begin position="73"/>
        <end position="88"/>
    </location>
</feature>